<gene>
    <name evidence="1" type="ORF">OYC64_018957</name>
</gene>
<dbReference type="AlphaFoldDB" id="A0ABD2GR88"/>
<organism evidence="1 2">
    <name type="scientific">Pagothenia borchgrevinki</name>
    <name type="common">Bald rockcod</name>
    <name type="synonym">Trematomus borchgrevinki</name>
    <dbReference type="NCBI Taxonomy" id="8213"/>
    <lineage>
        <taxon>Eukaryota</taxon>
        <taxon>Metazoa</taxon>
        <taxon>Chordata</taxon>
        <taxon>Craniata</taxon>
        <taxon>Vertebrata</taxon>
        <taxon>Euteleostomi</taxon>
        <taxon>Actinopterygii</taxon>
        <taxon>Neopterygii</taxon>
        <taxon>Teleostei</taxon>
        <taxon>Neoteleostei</taxon>
        <taxon>Acanthomorphata</taxon>
        <taxon>Eupercaria</taxon>
        <taxon>Perciformes</taxon>
        <taxon>Notothenioidei</taxon>
        <taxon>Nototheniidae</taxon>
        <taxon>Pagothenia</taxon>
    </lineage>
</organism>
<name>A0ABD2GR88_PAGBO</name>
<accession>A0ABD2GR88</accession>
<evidence type="ECO:0000313" key="1">
    <source>
        <dbReference type="EMBL" id="KAL3056372.1"/>
    </source>
</evidence>
<dbReference type="EMBL" id="JBIYXZ010002076">
    <property type="protein sequence ID" value="KAL3056372.1"/>
    <property type="molecule type" value="Genomic_DNA"/>
</dbReference>
<reference evidence="1 2" key="2">
    <citation type="journal article" date="2024" name="G3 (Bethesda)">
        <title>The genome of the cryopelagic Antarctic bald notothen, Trematomus borchgrevinki.</title>
        <authorList>
            <person name="Rayamajhi N."/>
            <person name="Rivera-Colon A.G."/>
            <person name="Minhas B.F."/>
            <person name="Cheng C.C."/>
            <person name="Catchen J.M."/>
        </authorList>
    </citation>
    <scope>NUCLEOTIDE SEQUENCE [LARGE SCALE GENOMIC DNA]</scope>
    <source>
        <strain evidence="1">AGRC-2024</strain>
    </source>
</reference>
<proteinExistence type="predicted"/>
<dbReference type="Proteomes" id="UP001619887">
    <property type="component" value="Unassembled WGS sequence"/>
</dbReference>
<evidence type="ECO:0000313" key="2">
    <source>
        <dbReference type="Proteomes" id="UP001619887"/>
    </source>
</evidence>
<sequence length="78" mass="8860">MASTLRPTGPCGIRGKGERVLWLFWITSAKAVGSVKLSSPTNRTESRHQEVDFLVHQPSDVTQDRERYWSRGSEGWTQ</sequence>
<reference evidence="1 2" key="1">
    <citation type="journal article" date="2022" name="G3 (Bethesda)">
        <title>Evaluating Illumina-, Nanopore-, and PacBio-based genome assembly strategies with the bald notothen, Trematomus borchgrevinki.</title>
        <authorList>
            <person name="Rayamajhi N."/>
            <person name="Cheng C.C."/>
            <person name="Catchen J.M."/>
        </authorList>
    </citation>
    <scope>NUCLEOTIDE SEQUENCE [LARGE SCALE GENOMIC DNA]</scope>
    <source>
        <strain evidence="1">AGRC-2024</strain>
    </source>
</reference>
<protein>
    <submittedName>
        <fullName evidence="1">Uncharacterized protein</fullName>
    </submittedName>
</protein>
<keyword evidence="2" id="KW-1185">Reference proteome</keyword>
<comment type="caution">
    <text evidence="1">The sequence shown here is derived from an EMBL/GenBank/DDBJ whole genome shotgun (WGS) entry which is preliminary data.</text>
</comment>